<accession>A0A8C5J6J6</accession>
<evidence type="ECO:0000259" key="11">
    <source>
        <dbReference type="PROSITE" id="PS50853"/>
    </source>
</evidence>
<feature type="domain" description="Ig-like" evidence="10">
    <location>
        <begin position="1103"/>
        <end position="1189"/>
    </location>
</feature>
<dbReference type="GO" id="GO:0005737">
    <property type="term" value="C:cytoplasm"/>
    <property type="evidence" value="ECO:0007669"/>
    <property type="project" value="UniProtKB-SubCell"/>
</dbReference>
<feature type="domain" description="Ig-like" evidence="10">
    <location>
        <begin position="776"/>
        <end position="862"/>
    </location>
</feature>
<evidence type="ECO:0000256" key="2">
    <source>
        <dbReference type="ARBA" id="ARBA00004496"/>
    </source>
</evidence>
<evidence type="ECO:0000256" key="6">
    <source>
        <dbReference type="ARBA" id="ARBA00022737"/>
    </source>
</evidence>
<dbReference type="FunFam" id="2.60.40.10:FF:000241">
    <property type="entry name" value="obscurin-like protein 1 isoform X2"/>
    <property type="match status" value="2"/>
</dbReference>
<evidence type="ECO:0000256" key="3">
    <source>
        <dbReference type="ARBA" id="ARBA00006692"/>
    </source>
</evidence>
<feature type="domain" description="Ig-like" evidence="10">
    <location>
        <begin position="1700"/>
        <end position="1774"/>
    </location>
</feature>
<keyword evidence="4" id="KW-0963">Cytoplasm</keyword>
<keyword evidence="5" id="KW-0597">Phosphoprotein</keyword>
<dbReference type="CDD" id="cd00063">
    <property type="entry name" value="FN3"/>
    <property type="match status" value="1"/>
</dbReference>
<dbReference type="FunFam" id="2.60.40.10:FF:000464">
    <property type="entry name" value="Putative obscurin-like protein 1"/>
    <property type="match status" value="1"/>
</dbReference>
<dbReference type="InterPro" id="IPR003598">
    <property type="entry name" value="Ig_sub2"/>
</dbReference>
<feature type="domain" description="Ig-like" evidence="10">
    <location>
        <begin position="11"/>
        <end position="101"/>
    </location>
</feature>
<evidence type="ECO:0000313" key="12">
    <source>
        <dbReference type="Ensembl" id="ENSJHYP00000013598.1"/>
    </source>
</evidence>
<dbReference type="SUPFAM" id="SSF49265">
    <property type="entry name" value="Fibronectin type III"/>
    <property type="match status" value="1"/>
</dbReference>
<keyword evidence="13" id="KW-1185">Reference proteome</keyword>
<dbReference type="Proteomes" id="UP000694408">
    <property type="component" value="Unplaced"/>
</dbReference>
<dbReference type="InterPro" id="IPR052385">
    <property type="entry name" value="Obscurin/Obscurin-like_Reg"/>
</dbReference>
<dbReference type="PROSITE" id="PS50853">
    <property type="entry name" value="FN3"/>
    <property type="match status" value="1"/>
</dbReference>
<feature type="domain" description="Ig-like" evidence="10">
    <location>
        <begin position="692"/>
        <end position="773"/>
    </location>
</feature>
<feature type="domain" description="Ig-like" evidence="10">
    <location>
        <begin position="1211"/>
        <end position="1271"/>
    </location>
</feature>
<feature type="domain" description="Ig-like" evidence="10">
    <location>
        <begin position="1554"/>
        <end position="1641"/>
    </location>
</feature>
<evidence type="ECO:0000313" key="13">
    <source>
        <dbReference type="Proteomes" id="UP000694408"/>
    </source>
</evidence>
<dbReference type="GO" id="GO:0005634">
    <property type="term" value="C:nucleus"/>
    <property type="evidence" value="ECO:0007669"/>
    <property type="project" value="UniProtKB-SubCell"/>
</dbReference>
<dbReference type="InterPro" id="IPR013098">
    <property type="entry name" value="Ig_I-set"/>
</dbReference>
<dbReference type="InterPro" id="IPR007110">
    <property type="entry name" value="Ig-like_dom"/>
</dbReference>
<feature type="domain" description="Ig-like" evidence="10">
    <location>
        <begin position="1007"/>
        <end position="1093"/>
    </location>
</feature>
<keyword evidence="8" id="KW-0539">Nucleus</keyword>
<protein>
    <submittedName>
        <fullName evidence="12">Obscurin like cytoskeletal adaptor 1</fullName>
    </submittedName>
</protein>
<reference evidence="12" key="1">
    <citation type="submission" date="2025-08" db="UniProtKB">
        <authorList>
            <consortium name="Ensembl"/>
        </authorList>
    </citation>
    <scope>IDENTIFICATION</scope>
</reference>
<dbReference type="InterPro" id="IPR036179">
    <property type="entry name" value="Ig-like_dom_sf"/>
</dbReference>
<reference evidence="12" key="2">
    <citation type="submission" date="2025-09" db="UniProtKB">
        <authorList>
            <consortium name="Ensembl"/>
        </authorList>
    </citation>
    <scope>IDENTIFICATION</scope>
</reference>
<evidence type="ECO:0000256" key="8">
    <source>
        <dbReference type="ARBA" id="ARBA00023242"/>
    </source>
</evidence>
<keyword evidence="9" id="KW-0393">Immunoglobulin domain</keyword>
<dbReference type="FunFam" id="2.60.40.10:FF:001084">
    <property type="entry name" value="obscurin-like isoform X3"/>
    <property type="match status" value="3"/>
</dbReference>
<evidence type="ECO:0000259" key="10">
    <source>
        <dbReference type="PROSITE" id="PS50835"/>
    </source>
</evidence>
<dbReference type="FunFam" id="2.60.40.10:FF:000502">
    <property type="entry name" value="obscurin-like protein 1 isoform X2"/>
    <property type="match status" value="1"/>
</dbReference>
<organism evidence="12 13">
    <name type="scientific">Junco hyemalis</name>
    <name type="common">Dark-eyed junco</name>
    <dbReference type="NCBI Taxonomy" id="40217"/>
    <lineage>
        <taxon>Eukaryota</taxon>
        <taxon>Metazoa</taxon>
        <taxon>Chordata</taxon>
        <taxon>Craniata</taxon>
        <taxon>Vertebrata</taxon>
        <taxon>Euteleostomi</taxon>
        <taxon>Archelosauria</taxon>
        <taxon>Archosauria</taxon>
        <taxon>Dinosauria</taxon>
        <taxon>Saurischia</taxon>
        <taxon>Theropoda</taxon>
        <taxon>Coelurosauria</taxon>
        <taxon>Aves</taxon>
        <taxon>Neognathae</taxon>
        <taxon>Neoaves</taxon>
        <taxon>Telluraves</taxon>
        <taxon>Australaves</taxon>
        <taxon>Passeriformes</taxon>
        <taxon>Passerellidae</taxon>
        <taxon>Junco</taxon>
    </lineage>
</organism>
<dbReference type="PANTHER" id="PTHR35971:SF5">
    <property type="entry name" value="OBSCURIN LIKE CYTOSKELETAL ADAPTOR 1"/>
    <property type="match status" value="1"/>
</dbReference>
<dbReference type="SUPFAM" id="SSF48726">
    <property type="entry name" value="Immunoglobulin"/>
    <property type="match status" value="16"/>
</dbReference>
<feature type="domain" description="Fibronectin type-III" evidence="11">
    <location>
        <begin position="490"/>
        <end position="589"/>
    </location>
</feature>
<dbReference type="FunFam" id="2.60.40.10:FF:000050">
    <property type="entry name" value="Titin isoform B"/>
    <property type="match status" value="1"/>
</dbReference>
<dbReference type="InterPro" id="IPR003961">
    <property type="entry name" value="FN3_dom"/>
</dbReference>
<name>A0A8C5J6J6_JUNHY</name>
<feature type="domain" description="Ig-like" evidence="10">
    <location>
        <begin position="311"/>
        <end position="395"/>
    </location>
</feature>
<sequence length="1831" mass="199692">SRGSSGTQSSPRFLAYPRAFTVQSGTDAVLSCQIMGDPQPSILWEKDKNAIEPSGRFHMESKGDLYSLLVSCATPKDSGLYVCRAKNSVGETYAATMLRVEPVERREEGGCSGSVAPAFLIAPSSLRVCPGEDVMFTCRVSGQPCPVLEWEKDGHKLSELFESSHFAVGQKPEDWHFLKLFSARPQDGGVYVCRARSGSQEALAAAVLLVEPQALPDGVPGAKAFAVSAGKHAKFRCYVTGKPKPEIIWQKDGEPLAPGRRHLIYEDREGYFILKVLYCKPQDQGLYMCTASNTAGQTLSAVQLQVKEHRLRFQVQLADVEVAEREDAVLECQVPLETIPTSWYLEDRELQPSHKYVMEEQGVVRRLTIRDARIDDDGIYLCQMKDKGRSIAEVSVRGVIAKRLPRKLDVMEGENAVFCVETRDVVEGSCWSRDGLQLRESPRTVLKSFGRTHLLVLVHVTRQDAGIISFTVGESQTSSQLRVKCVKHDPPSAPVAAEMSVVETNTALLTWCPAPDSHLRPASHYLLERREAAGGEWVQCLATDLPSSVRVLGDSVPREADYCFRISAANKHGRSSPVEFPGSVHLAPAARVERGLQDAWVRDGEDAQFSLELSAAVHGSWFLNGARLAEEEDTGGRWSVQRHGMEHSLLIRGARLVDSGAQVTFVSGGVRDSAILHVQGDQGTHLGVLPGPQQQGLSLPAGMPVLLECQVSTPDAPVCWLKDGKAVPLDDVMAVQAEGCVRRLLLRSACPSDTGVYTCDTGDDAVSFVVTVTEVPVRIISSNEEAPHTYMAGQRVELWCQLSRPAAPVRWYKDGEEVEVGQSLVLEQEGPRCKLVLPCAQTQDTGEFVCDAGGDSAFYTITVAGEAVEGQVVLVHHCDDWCLPALKPTSGEAITPHRAVMATITGSAPYVSVTEEPVRIVSSNEGASHAYMAGQRVELWCQLSRPAAPVHWYKDGEEVEAGESLVLEQEGLQCRLVLPCARPQDTGEFVCDTGGDSVFYTVTVAEPPVRILQPPQRSLELLVQAPGCVELRCELSVPDALVHWFKDGLEVDETDNLQLLVEGAWRCLFIPRSSAEDAGEYICETKDEAVSFDVKVYAIPAEPPVRILQPCRPVPVMTVSPGETVTLCCELSRADTPVYWAKEGVRLEAGGGLVLEEEGVHRRLLIPAAQAEHSGKYTCDTASDTVTFTIQVLDPLVRILEKDVLPTHRRCQAMEDLVLEVQLSHTHGEVKWYKDGEKLQDTERVRLEEDGVRRSLVILGATGKDAGEYLCDTGDDSIVFFITVEGEQEVLSPLEVQEGDSVTLVARLSPETAAVQWQKDGQTLCSGGRLLVCSEGPTRSLTIKQAELGDAGAQPRTQPQGRLLTQHMGRAEAQVLFVRKLQDVVAEEQGDVCLEVEVSHEAAEVQWLKQGILLQPGSKYQLQESGCRRTLTICCLGPADRGTYRCESLHDRTQAKLHVEREYRVSIRTPLTDVETFEKETATFHLELSHPGVTGVWTRDGIRVKPSSTCRISATGCRHSLTLERLALEDSGTVTFTADTLRCSAHLRVRGTVPGVHIVQELQDVQVREGDNAVFTCEVSHGDVKGEWFRDGEKIKVSSTVKIRQEGGDAGGSTPGLGQRGGPCPTPSYGCALLTRDSSASQPGQSPRRPVCRWKVPVQAARSGWPPAPGLGCTRSACGVPMEACSPPGADTLPPPPALPIRIVKPLRDKTVLARHKATLECTVSHARGRVRWLRGDTEIFAGDKYEICNLDCYRTLIIHRVGPEDEDSYTCDAFDDRSTARLLVEGEWAPKGHPLTAASAAVPCSKGTPEPVSLSPIACESLSAGLEAAG</sequence>
<dbReference type="SMART" id="SM00408">
    <property type="entry name" value="IGc2"/>
    <property type="match status" value="9"/>
</dbReference>
<dbReference type="InterPro" id="IPR003599">
    <property type="entry name" value="Ig_sub"/>
</dbReference>
<dbReference type="PANTHER" id="PTHR35971">
    <property type="entry name" value="SI:DKEY-31G6.6"/>
    <property type="match status" value="1"/>
</dbReference>
<feature type="domain" description="Ig-like" evidence="10">
    <location>
        <begin position="212"/>
        <end position="300"/>
    </location>
</feature>
<dbReference type="FunFam" id="2.60.40.10:FF:001002">
    <property type="entry name" value="obscurin-like protein 1 isoform X2"/>
    <property type="match status" value="1"/>
</dbReference>
<evidence type="ECO:0000256" key="9">
    <source>
        <dbReference type="ARBA" id="ARBA00023319"/>
    </source>
</evidence>
<feature type="domain" description="Ig-like" evidence="10">
    <location>
        <begin position="909"/>
        <end position="1003"/>
    </location>
</feature>
<dbReference type="InterPro" id="IPR013783">
    <property type="entry name" value="Ig-like_fold"/>
</dbReference>
<dbReference type="OMA" id="KAEVRWY"/>
<feature type="domain" description="Ig-like" evidence="10">
    <location>
        <begin position="117"/>
        <end position="204"/>
    </location>
</feature>
<evidence type="ECO:0000256" key="7">
    <source>
        <dbReference type="ARBA" id="ARBA00023157"/>
    </source>
</evidence>
<evidence type="ECO:0000256" key="5">
    <source>
        <dbReference type="ARBA" id="ARBA00022553"/>
    </source>
</evidence>
<dbReference type="FunFam" id="2.60.40.10:FF:000211">
    <property type="entry name" value="Obscurin-like protein 1"/>
    <property type="match status" value="2"/>
</dbReference>
<keyword evidence="6" id="KW-0677">Repeat</keyword>
<dbReference type="SMART" id="SM00409">
    <property type="entry name" value="IG"/>
    <property type="match status" value="16"/>
</dbReference>
<evidence type="ECO:0000256" key="1">
    <source>
        <dbReference type="ARBA" id="ARBA00004123"/>
    </source>
</evidence>
<feature type="domain" description="Ig-like" evidence="10">
    <location>
        <begin position="1393"/>
        <end position="1466"/>
    </location>
</feature>
<proteinExistence type="inferred from homology"/>
<comment type="subcellular location">
    <subcellularLocation>
        <location evidence="2">Cytoplasm</location>
    </subcellularLocation>
    <subcellularLocation>
        <location evidence="1">Nucleus</location>
    </subcellularLocation>
</comment>
<dbReference type="Pfam" id="PF07679">
    <property type="entry name" value="I-set"/>
    <property type="match status" value="13"/>
</dbReference>
<dbReference type="Ensembl" id="ENSJHYT00000016444.1">
    <property type="protein sequence ID" value="ENSJHYP00000013598.1"/>
    <property type="gene ID" value="ENSJHYG00000010533.1"/>
</dbReference>
<dbReference type="InterPro" id="IPR036116">
    <property type="entry name" value="FN3_sf"/>
</dbReference>
<comment type="similarity">
    <text evidence="3">Belongs to the protein kinase superfamily. CAMK Ser/Thr protein kinase family.</text>
</comment>
<dbReference type="Gene3D" id="2.60.40.10">
    <property type="entry name" value="Immunoglobulins"/>
    <property type="match status" value="18"/>
</dbReference>
<dbReference type="PROSITE" id="PS50835">
    <property type="entry name" value="IG_LIKE"/>
    <property type="match status" value="13"/>
</dbReference>
<evidence type="ECO:0000256" key="4">
    <source>
        <dbReference type="ARBA" id="ARBA00022490"/>
    </source>
</evidence>
<keyword evidence="7" id="KW-1015">Disulfide bond</keyword>